<dbReference type="GO" id="GO:0004540">
    <property type="term" value="F:RNA nuclease activity"/>
    <property type="evidence" value="ECO:0007669"/>
    <property type="project" value="InterPro"/>
</dbReference>
<evidence type="ECO:0000313" key="1">
    <source>
        <dbReference type="EMBL" id="UXE64417.1"/>
    </source>
</evidence>
<name>A0A977L2X9_9CYAN</name>
<accession>A0A977L2X9</accession>
<dbReference type="GO" id="GO:0110001">
    <property type="term" value="C:toxin-antitoxin complex"/>
    <property type="evidence" value="ECO:0007669"/>
    <property type="project" value="InterPro"/>
</dbReference>
<sequence length="153" mass="18383">MKPMVCQGWRIYFHPLFFQQWQDLIKQVEHLKLKLEGDRFLKHPEVKLLKAIDVGIREKIPLDPMAAYFRLQGPLRQFNRLKKMGLPPRYRLFFRVFPQEKAIIILWLGFPRKAGDQKDCYRVFEKMLKNNQFPPTMEELLNLQNSEPSPDQI</sequence>
<gene>
    <name evidence="1" type="ORF">KA717_19220</name>
</gene>
<proteinExistence type="predicted"/>
<dbReference type="KEGG" id="wna:KA717_19220"/>
<dbReference type="Proteomes" id="UP001065613">
    <property type="component" value="Chromosome"/>
</dbReference>
<protein>
    <submittedName>
        <fullName evidence="1">Type II toxin-antitoxin system YhaV family toxin</fullName>
    </submittedName>
</protein>
<organism evidence="1">
    <name type="scientific">Woronichinia naegeliana WA131</name>
    <dbReference type="NCBI Taxonomy" id="2824559"/>
    <lineage>
        <taxon>Bacteria</taxon>
        <taxon>Bacillati</taxon>
        <taxon>Cyanobacteriota</taxon>
        <taxon>Cyanophyceae</taxon>
        <taxon>Synechococcales</taxon>
        <taxon>Coelosphaeriaceae</taxon>
        <taxon>Woronichinia</taxon>
    </lineage>
</organism>
<dbReference type="EMBL" id="CP073041">
    <property type="protein sequence ID" value="UXE64417.1"/>
    <property type="molecule type" value="Genomic_DNA"/>
</dbReference>
<dbReference type="InterPro" id="IPR021679">
    <property type="entry name" value="Toxin_endonuclease_YhaV"/>
</dbReference>
<reference evidence="1" key="1">
    <citation type="submission" date="2021-04" db="EMBL/GenBank/DDBJ databases">
        <title>Genome sequence of Woronichinia naegeliana from Washington state freshwater lake bloom.</title>
        <authorList>
            <person name="Dreher T.W."/>
        </authorList>
    </citation>
    <scope>NUCLEOTIDE SEQUENCE</scope>
    <source>
        <strain evidence="1">WA131</strain>
    </source>
</reference>
<dbReference type="Pfam" id="PF11663">
    <property type="entry name" value="Toxin_YhaV"/>
    <property type="match status" value="1"/>
</dbReference>
<dbReference type="AlphaFoldDB" id="A0A977L2X9"/>